<feature type="region of interest" description="Disordered" evidence="1">
    <location>
        <begin position="319"/>
        <end position="348"/>
    </location>
</feature>
<dbReference type="EMBL" id="LSYV01000020">
    <property type="protein sequence ID" value="KXZ49887.1"/>
    <property type="molecule type" value="Genomic_DNA"/>
</dbReference>
<reference evidence="3" key="1">
    <citation type="journal article" date="2016" name="Nat. Commun.">
        <title>The Gonium pectorale genome demonstrates co-option of cell cycle regulation during the evolution of multicellularity.</title>
        <authorList>
            <person name="Hanschen E.R."/>
            <person name="Marriage T.N."/>
            <person name="Ferris P.J."/>
            <person name="Hamaji T."/>
            <person name="Toyoda A."/>
            <person name="Fujiyama A."/>
            <person name="Neme R."/>
            <person name="Noguchi H."/>
            <person name="Minakuchi Y."/>
            <person name="Suzuki M."/>
            <person name="Kawai-Toyooka H."/>
            <person name="Smith D.R."/>
            <person name="Sparks H."/>
            <person name="Anderson J."/>
            <person name="Bakaric R."/>
            <person name="Luria V."/>
            <person name="Karger A."/>
            <person name="Kirschner M.W."/>
            <person name="Durand P.M."/>
            <person name="Michod R.E."/>
            <person name="Nozaki H."/>
            <person name="Olson B.J."/>
        </authorList>
    </citation>
    <scope>NUCLEOTIDE SEQUENCE [LARGE SCALE GENOMIC DNA]</scope>
    <source>
        <strain evidence="3">NIES-2863</strain>
    </source>
</reference>
<proteinExistence type="predicted"/>
<protein>
    <submittedName>
        <fullName evidence="2">Uncharacterized protein</fullName>
    </submittedName>
</protein>
<evidence type="ECO:0000313" key="3">
    <source>
        <dbReference type="Proteomes" id="UP000075714"/>
    </source>
</evidence>
<dbReference type="STRING" id="33097.A0A150GJA5"/>
<dbReference type="OrthoDB" id="10681173at2759"/>
<name>A0A150GJA5_GONPE</name>
<feature type="region of interest" description="Disordered" evidence="1">
    <location>
        <begin position="380"/>
        <end position="416"/>
    </location>
</feature>
<feature type="compositionally biased region" description="Acidic residues" evidence="1">
    <location>
        <begin position="124"/>
        <end position="142"/>
    </location>
</feature>
<feature type="region of interest" description="Disordered" evidence="1">
    <location>
        <begin position="172"/>
        <end position="218"/>
    </location>
</feature>
<dbReference type="Proteomes" id="UP000075714">
    <property type="component" value="Unassembled WGS sequence"/>
</dbReference>
<feature type="compositionally biased region" description="Low complexity" evidence="1">
    <location>
        <begin position="176"/>
        <end position="207"/>
    </location>
</feature>
<gene>
    <name evidence="2" type="ORF">GPECTOR_19g338</name>
</gene>
<evidence type="ECO:0000256" key="1">
    <source>
        <dbReference type="SAM" id="MobiDB-lite"/>
    </source>
</evidence>
<sequence length="416" mass="41835">MQHGPGAPSERGGEYLGAGEGPGPQQGTAPVLGVAKRGEGAAFDGEQDVEGIEEVDKKGRQDSNDLEVSEATAAQEASCERVKSTIGSDNGGPPVLQGLQQHQLAERDTAAEAAELYHEIFGTDSEEDDEDEEGDDEDEVSPEDQAALAAVLASVTRSRSFSRALTGSAQRLPSLAAAPQPHTAAASQRGALASGASARSAMAPPASVGDAPSWARPSVDASASASGAIYRLDMHSRPAAAPSVASSTLSKASKLKNKVGKALKNLFKAGGSKGGGAGDGATSAAPSLVGGASTFAGVSQAGSALEGLAALDGFSLAETSDTGMTHGSAATEPGGSLPGNREKRKKKKLWTRMKRKLGKIIGVIPRSWEVEALAAQRAAAGVGPSTEGASIMSPLAPPVEATQEGPAKASTGPQSL</sequence>
<feature type="region of interest" description="Disordered" evidence="1">
    <location>
        <begin position="1"/>
        <end position="145"/>
    </location>
</feature>
<comment type="caution">
    <text evidence="2">The sequence shown here is derived from an EMBL/GenBank/DDBJ whole genome shotgun (WGS) entry which is preliminary data.</text>
</comment>
<accession>A0A150GJA5</accession>
<evidence type="ECO:0000313" key="2">
    <source>
        <dbReference type="EMBL" id="KXZ49887.1"/>
    </source>
</evidence>
<feature type="compositionally biased region" description="Gly residues" evidence="1">
    <location>
        <begin position="14"/>
        <end position="24"/>
    </location>
</feature>
<dbReference type="AlphaFoldDB" id="A0A150GJA5"/>
<feature type="compositionally biased region" description="Basic and acidic residues" evidence="1">
    <location>
        <begin position="54"/>
        <end position="63"/>
    </location>
</feature>
<keyword evidence="3" id="KW-1185">Reference proteome</keyword>
<feature type="compositionally biased region" description="Basic and acidic residues" evidence="1">
    <location>
        <begin position="104"/>
        <end position="118"/>
    </location>
</feature>
<organism evidence="2 3">
    <name type="scientific">Gonium pectorale</name>
    <name type="common">Green alga</name>
    <dbReference type="NCBI Taxonomy" id="33097"/>
    <lineage>
        <taxon>Eukaryota</taxon>
        <taxon>Viridiplantae</taxon>
        <taxon>Chlorophyta</taxon>
        <taxon>core chlorophytes</taxon>
        <taxon>Chlorophyceae</taxon>
        <taxon>CS clade</taxon>
        <taxon>Chlamydomonadales</taxon>
        <taxon>Volvocaceae</taxon>
        <taxon>Gonium</taxon>
    </lineage>
</organism>